<sequence>MQLFTGESDDSQILSVADKLFEKREVLAGHEFYSVGESADHFYFLARGCVTLSRNNGLDGSVETVMAGSLFGEVDFFGHQKRQLVAFAMEPCVVFEMRRETYEMMQEQNPALLTRIRDIVMQ</sequence>
<dbReference type="CDD" id="cd00038">
    <property type="entry name" value="CAP_ED"/>
    <property type="match status" value="1"/>
</dbReference>
<organism evidence="2 3">
    <name type="scientific">Peronospora farinosa</name>
    <dbReference type="NCBI Taxonomy" id="134698"/>
    <lineage>
        <taxon>Eukaryota</taxon>
        <taxon>Sar</taxon>
        <taxon>Stramenopiles</taxon>
        <taxon>Oomycota</taxon>
        <taxon>Peronosporomycetes</taxon>
        <taxon>Peronosporales</taxon>
        <taxon>Peronosporaceae</taxon>
        <taxon>Peronospora</taxon>
    </lineage>
</organism>
<name>A0AAV0T6Y8_9STRA</name>
<evidence type="ECO:0000313" key="2">
    <source>
        <dbReference type="EMBL" id="CAI5716061.1"/>
    </source>
</evidence>
<dbReference type="InterPro" id="IPR000595">
    <property type="entry name" value="cNMP-bd_dom"/>
</dbReference>
<dbReference type="InterPro" id="IPR014710">
    <property type="entry name" value="RmlC-like_jellyroll"/>
</dbReference>
<dbReference type="Pfam" id="PF00027">
    <property type="entry name" value="cNMP_binding"/>
    <property type="match status" value="1"/>
</dbReference>
<reference evidence="2" key="1">
    <citation type="submission" date="2022-12" db="EMBL/GenBank/DDBJ databases">
        <authorList>
            <person name="Webb A."/>
        </authorList>
    </citation>
    <scope>NUCLEOTIDE SEQUENCE</scope>
    <source>
        <strain evidence="2">Pf2</strain>
    </source>
</reference>
<accession>A0AAV0T6Y8</accession>
<comment type="caution">
    <text evidence="2">The sequence shown here is derived from an EMBL/GenBank/DDBJ whole genome shotgun (WGS) entry which is preliminary data.</text>
</comment>
<dbReference type="SMART" id="SM00100">
    <property type="entry name" value="cNMP"/>
    <property type="match status" value="1"/>
</dbReference>
<dbReference type="PANTHER" id="PTHR43310:SF2">
    <property type="entry name" value="SLC26A_SULP TRANSPORTER DOMAIN-CONTAINING PROTEIN"/>
    <property type="match status" value="1"/>
</dbReference>
<dbReference type="EMBL" id="CANTFK010000412">
    <property type="protein sequence ID" value="CAI5716061.1"/>
    <property type="molecule type" value="Genomic_DNA"/>
</dbReference>
<gene>
    <name evidence="2" type="ORF">PFR002_LOCUS3206</name>
</gene>
<dbReference type="InterPro" id="IPR018490">
    <property type="entry name" value="cNMP-bd_dom_sf"/>
</dbReference>
<dbReference type="Proteomes" id="UP001159659">
    <property type="component" value="Unassembled WGS sequence"/>
</dbReference>
<dbReference type="Gene3D" id="2.60.120.10">
    <property type="entry name" value="Jelly Rolls"/>
    <property type="match status" value="1"/>
</dbReference>
<dbReference type="AlphaFoldDB" id="A0AAV0T6Y8"/>
<feature type="domain" description="Cyclic nucleotide-binding" evidence="1">
    <location>
        <begin position="4"/>
        <end position="122"/>
    </location>
</feature>
<evidence type="ECO:0000259" key="1">
    <source>
        <dbReference type="PROSITE" id="PS50042"/>
    </source>
</evidence>
<dbReference type="PROSITE" id="PS50042">
    <property type="entry name" value="CNMP_BINDING_3"/>
    <property type="match status" value="1"/>
</dbReference>
<dbReference type="SUPFAM" id="SSF51206">
    <property type="entry name" value="cAMP-binding domain-like"/>
    <property type="match status" value="1"/>
</dbReference>
<evidence type="ECO:0000313" key="3">
    <source>
        <dbReference type="Proteomes" id="UP001159659"/>
    </source>
</evidence>
<dbReference type="PANTHER" id="PTHR43310">
    <property type="entry name" value="SULFATE TRANSPORTER YBAR-RELATED"/>
    <property type="match status" value="1"/>
</dbReference>
<proteinExistence type="predicted"/>
<dbReference type="InterPro" id="IPR052706">
    <property type="entry name" value="Membrane-Transporter-like"/>
</dbReference>
<protein>
    <recommendedName>
        <fullName evidence="1">Cyclic nucleotide-binding domain-containing protein</fullName>
    </recommendedName>
</protein>